<evidence type="ECO:0000313" key="1">
    <source>
        <dbReference type="EMBL" id="MFC5526603.1"/>
    </source>
</evidence>
<dbReference type="Pfam" id="PF11743">
    <property type="entry name" value="DUF3301"/>
    <property type="match status" value="1"/>
</dbReference>
<evidence type="ECO:0000313" key="2">
    <source>
        <dbReference type="Proteomes" id="UP001596114"/>
    </source>
</evidence>
<name>A0ABW0QPA4_9GAMM</name>
<protein>
    <submittedName>
        <fullName evidence="1">DUF3301 domain-containing protein</fullName>
    </submittedName>
</protein>
<dbReference type="EMBL" id="JBHSNF010000002">
    <property type="protein sequence ID" value="MFC5526603.1"/>
    <property type="molecule type" value="Genomic_DNA"/>
</dbReference>
<dbReference type="RefSeq" id="WP_377320412.1">
    <property type="nucleotide sequence ID" value="NZ_JBHSNF010000002.1"/>
</dbReference>
<keyword evidence="2" id="KW-1185">Reference proteome</keyword>
<dbReference type="Proteomes" id="UP001596114">
    <property type="component" value="Unassembled WGS sequence"/>
</dbReference>
<gene>
    <name evidence="1" type="ORF">ACFPPA_12750</name>
</gene>
<comment type="caution">
    <text evidence="1">The sequence shown here is derived from an EMBL/GenBank/DDBJ whole genome shotgun (WGS) entry which is preliminary data.</text>
</comment>
<reference evidence="2" key="1">
    <citation type="journal article" date="2019" name="Int. J. Syst. Evol. Microbiol.">
        <title>The Global Catalogue of Microorganisms (GCM) 10K type strain sequencing project: providing services to taxonomists for standard genome sequencing and annotation.</title>
        <authorList>
            <consortium name="The Broad Institute Genomics Platform"/>
            <consortium name="The Broad Institute Genome Sequencing Center for Infectious Disease"/>
            <person name="Wu L."/>
            <person name="Ma J."/>
        </authorList>
    </citation>
    <scope>NUCLEOTIDE SEQUENCE [LARGE SCALE GENOMIC DNA]</scope>
    <source>
        <strain evidence="2">CGMCC 1.16619</strain>
    </source>
</reference>
<organism evidence="1 2">
    <name type="scientific">Rhodanobacter ginsengisoli</name>
    <dbReference type="NCBI Taxonomy" id="418646"/>
    <lineage>
        <taxon>Bacteria</taxon>
        <taxon>Pseudomonadati</taxon>
        <taxon>Pseudomonadota</taxon>
        <taxon>Gammaproteobacteria</taxon>
        <taxon>Lysobacterales</taxon>
        <taxon>Rhodanobacteraceae</taxon>
        <taxon>Rhodanobacter</taxon>
    </lineage>
</organism>
<dbReference type="InterPro" id="IPR021732">
    <property type="entry name" value="DUF3301"/>
</dbReference>
<sequence>MSDLSDLLLLLALGAIVGLWLKLSVARERAVQEARRQCQQHGLQLLDETVGLRAMRLRRIDGLHMIERCYGFEVSTDGHDRESGRLWMVGNALSGLSLPTIDLLSHEAPDDVTLPATRGNILPFRPRPDHRRLH</sequence>
<accession>A0ABW0QPA4</accession>
<proteinExistence type="predicted"/>